<proteinExistence type="inferred from homology"/>
<dbReference type="Pfam" id="PF00773">
    <property type="entry name" value="RNB"/>
    <property type="match status" value="1"/>
</dbReference>
<dbReference type="PROSITE" id="PS50126">
    <property type="entry name" value="S1"/>
    <property type="match status" value="1"/>
</dbReference>
<evidence type="ECO:0000256" key="9">
    <source>
        <dbReference type="SAM" id="MobiDB-lite"/>
    </source>
</evidence>
<dbReference type="InterPro" id="IPR004476">
    <property type="entry name" value="RNase_II/RNase_R"/>
</dbReference>
<dbReference type="Pfam" id="PF17876">
    <property type="entry name" value="CSD2"/>
    <property type="match status" value="1"/>
</dbReference>
<dbReference type="Pfam" id="PF00575">
    <property type="entry name" value="S1"/>
    <property type="match status" value="1"/>
</dbReference>
<evidence type="ECO:0000256" key="3">
    <source>
        <dbReference type="ARBA" id="ARBA00022490"/>
    </source>
</evidence>
<dbReference type="InterPro" id="IPR003029">
    <property type="entry name" value="S1_domain"/>
</dbReference>
<dbReference type="CDD" id="cd04471">
    <property type="entry name" value="S1_RNase_R"/>
    <property type="match status" value="1"/>
</dbReference>
<evidence type="ECO:0000256" key="4">
    <source>
        <dbReference type="ARBA" id="ARBA00022722"/>
    </source>
</evidence>
<keyword evidence="12" id="KW-1185">Reference proteome</keyword>
<keyword evidence="5 8" id="KW-0378">Hydrolase</keyword>
<keyword evidence="6 8" id="KW-0269">Exonuclease</keyword>
<dbReference type="EMBL" id="JBHSSM010000018">
    <property type="protein sequence ID" value="MFC6315607.1"/>
    <property type="molecule type" value="Genomic_DNA"/>
</dbReference>
<dbReference type="InterPro" id="IPR013223">
    <property type="entry name" value="RNase_B_OB_dom"/>
</dbReference>
<comment type="similarity">
    <text evidence="8">Belongs to the RNR ribonuclease family. RNase R subfamily.</text>
</comment>
<feature type="domain" description="S1 motif" evidence="10">
    <location>
        <begin position="646"/>
        <end position="726"/>
    </location>
</feature>
<dbReference type="PANTHER" id="PTHR23355:SF9">
    <property type="entry name" value="DIS3-LIKE EXONUCLEASE 2"/>
    <property type="match status" value="1"/>
</dbReference>
<dbReference type="Gene3D" id="2.40.50.140">
    <property type="entry name" value="Nucleic acid-binding proteins"/>
    <property type="match status" value="2"/>
</dbReference>
<dbReference type="InterPro" id="IPR001900">
    <property type="entry name" value="RNase_II/R"/>
</dbReference>
<dbReference type="NCBIfam" id="TIGR00358">
    <property type="entry name" value="3_prime_RNase"/>
    <property type="match status" value="1"/>
</dbReference>
<dbReference type="RefSeq" id="WP_125598303.1">
    <property type="nucleotide sequence ID" value="NZ_JBHSSM010000018.1"/>
</dbReference>
<gene>
    <name evidence="8 11" type="primary">rnr</name>
    <name evidence="11" type="ORF">ACFQHW_08540</name>
</gene>
<evidence type="ECO:0000256" key="7">
    <source>
        <dbReference type="ARBA" id="ARBA00022884"/>
    </source>
</evidence>
<dbReference type="PROSITE" id="PS01175">
    <property type="entry name" value="RIBONUCLEASE_II"/>
    <property type="match status" value="1"/>
</dbReference>
<evidence type="ECO:0000256" key="6">
    <source>
        <dbReference type="ARBA" id="ARBA00022839"/>
    </source>
</evidence>
<keyword evidence="3 8" id="KW-0963">Cytoplasm</keyword>
<evidence type="ECO:0000256" key="1">
    <source>
        <dbReference type="ARBA" id="ARBA00001849"/>
    </source>
</evidence>
<dbReference type="PANTHER" id="PTHR23355">
    <property type="entry name" value="RIBONUCLEASE"/>
    <property type="match status" value="1"/>
</dbReference>
<comment type="function">
    <text evidence="8">3'-5' exoribonuclease that releases 5'-nucleoside monophosphates and is involved in maturation of structured RNAs.</text>
</comment>
<dbReference type="InterPro" id="IPR012340">
    <property type="entry name" value="NA-bd_OB-fold"/>
</dbReference>
<keyword evidence="4 8" id="KW-0540">Nuclease</keyword>
<dbReference type="Proteomes" id="UP001596310">
    <property type="component" value="Unassembled WGS sequence"/>
</dbReference>
<dbReference type="EC" id="3.1.13.1" evidence="8"/>
<comment type="catalytic activity">
    <reaction evidence="1 8">
        <text>Exonucleolytic cleavage in the 3'- to 5'-direction to yield nucleoside 5'-phosphates.</text>
        <dbReference type="EC" id="3.1.13.1"/>
    </reaction>
</comment>
<dbReference type="InterPro" id="IPR011805">
    <property type="entry name" value="RNase_R"/>
</dbReference>
<dbReference type="NCBIfam" id="TIGR02063">
    <property type="entry name" value="RNase_R"/>
    <property type="match status" value="1"/>
</dbReference>
<dbReference type="HAMAP" id="MF_01895">
    <property type="entry name" value="RNase_R"/>
    <property type="match status" value="1"/>
</dbReference>
<dbReference type="SUPFAM" id="SSF50249">
    <property type="entry name" value="Nucleic acid-binding proteins"/>
    <property type="match status" value="4"/>
</dbReference>
<dbReference type="SMART" id="SM00316">
    <property type="entry name" value="S1"/>
    <property type="match status" value="1"/>
</dbReference>
<dbReference type="GO" id="GO:0008859">
    <property type="term" value="F:exoribonuclease II activity"/>
    <property type="evidence" value="ECO:0007669"/>
    <property type="project" value="UniProtKB-EC"/>
</dbReference>
<feature type="compositionally biased region" description="Gly residues" evidence="9">
    <location>
        <begin position="745"/>
        <end position="756"/>
    </location>
</feature>
<dbReference type="InterPro" id="IPR022966">
    <property type="entry name" value="RNase_II/R_CS"/>
</dbReference>
<evidence type="ECO:0000313" key="12">
    <source>
        <dbReference type="Proteomes" id="UP001596310"/>
    </source>
</evidence>
<dbReference type="Pfam" id="PF08206">
    <property type="entry name" value="OB_RNB"/>
    <property type="match status" value="1"/>
</dbReference>
<dbReference type="InterPro" id="IPR050180">
    <property type="entry name" value="RNR_Ribonuclease"/>
</dbReference>
<organism evidence="11 12">
    <name type="scientific">Lapidilactobacillus achengensis</name>
    <dbReference type="NCBI Taxonomy" id="2486000"/>
    <lineage>
        <taxon>Bacteria</taxon>
        <taxon>Bacillati</taxon>
        <taxon>Bacillota</taxon>
        <taxon>Bacilli</taxon>
        <taxon>Lactobacillales</taxon>
        <taxon>Lactobacillaceae</taxon>
        <taxon>Lapidilactobacillus</taxon>
    </lineage>
</organism>
<evidence type="ECO:0000313" key="11">
    <source>
        <dbReference type="EMBL" id="MFC6315607.1"/>
    </source>
</evidence>
<sequence length="807" mass="90562">MTQTDFLTAEVLEIFRNNPNRKYGVQDINDILKLKGSTSFKRVVKVLATLEGEGIVDVNNGGRFKLKPTSEEVSGRFSANDKGFGFVRLEQDPASTEQVPDVFIPKFKTAHALQGDTVKVRIVKAANPWNGKGPEGEILEVTEHGMTQLVGEFTPASDAQVARTGLLGSVRSHDKKLANYPVMIKDTGIHPQAGDMVQVEITEYPSEDYPTRMLGIAMQTLGNKNDPGVDILSLVYQHGLRVDFPDEVIKQAEQVPDELLPQDRVNRRNITDQMVVTIDGDDSKDFDDAVTAWRLPNGNYHLGVHIADVSYYVREDTPLDEEAYARGTSTYLTDRVIPMLPFRLSNGICSLNPNEDRLALTCDMEIDGHGKVVNHEIYPSVIRSKARLTYNNVNKIVTDQDLKLREEYAKLVPMLDLMAELHKILFKKRHDRGAIDFEETEASIKVDEKGWPIDIILRDRGTSERMIESFMLAANETVAEHFSKAQVPFLYRVHETPDGEKVKNFFEFVSAFGIVGHGAADDIKPIELQKALAKVAGTPEEMVVTTMLLRSMKQAHYSMDQLGHFGIGAQYYTHFTSPIRRYPDLIVHRLIHSYAAVGKTEANKEKWHEKLPEIATFTSEQERRSIDTERDVDDLKKAQYMMSKVGQEFPGVIASVTKFGMFVSLENTVEGLIHISNLRDDYYDYDEKQMTLTGSRTHNTFKIGQEIQVKVLRADPDQGQIDFIIAGQDTPEDFLPENEKPKSAGFGGSRGPGQRAGGNNDRRGGNQNGRGQGHRSSSNGNKYERRQGGNNGNKYERRTSNANQGRH</sequence>
<dbReference type="InterPro" id="IPR040476">
    <property type="entry name" value="CSD2"/>
</dbReference>
<evidence type="ECO:0000256" key="8">
    <source>
        <dbReference type="HAMAP-Rule" id="MF_01895"/>
    </source>
</evidence>
<name>A0ABW1URV5_9LACO</name>
<reference evidence="12" key="1">
    <citation type="journal article" date="2019" name="Int. J. Syst. Evol. Microbiol.">
        <title>The Global Catalogue of Microorganisms (GCM) 10K type strain sequencing project: providing services to taxonomists for standard genome sequencing and annotation.</title>
        <authorList>
            <consortium name="The Broad Institute Genomics Platform"/>
            <consortium name="The Broad Institute Genome Sequencing Center for Infectious Disease"/>
            <person name="Wu L."/>
            <person name="Ma J."/>
        </authorList>
    </citation>
    <scope>NUCLEOTIDE SEQUENCE [LARGE SCALE GENOMIC DNA]</scope>
    <source>
        <strain evidence="12">CCM 8897</strain>
    </source>
</reference>
<evidence type="ECO:0000256" key="2">
    <source>
        <dbReference type="ARBA" id="ARBA00004496"/>
    </source>
</evidence>
<keyword evidence="7 8" id="KW-0694">RNA-binding</keyword>
<feature type="region of interest" description="Disordered" evidence="9">
    <location>
        <begin position="731"/>
        <end position="807"/>
    </location>
</feature>
<comment type="caution">
    <text evidence="11">The sequence shown here is derived from an EMBL/GenBank/DDBJ whole genome shotgun (WGS) entry which is preliminary data.</text>
</comment>
<evidence type="ECO:0000256" key="5">
    <source>
        <dbReference type="ARBA" id="ARBA00022801"/>
    </source>
</evidence>
<evidence type="ECO:0000259" key="10">
    <source>
        <dbReference type="PROSITE" id="PS50126"/>
    </source>
</evidence>
<protein>
    <recommendedName>
        <fullName evidence="8">Ribonuclease R</fullName>
        <shortName evidence="8">RNase R</shortName>
        <ecNumber evidence="8">3.1.13.1</ecNumber>
    </recommendedName>
</protein>
<accession>A0ABW1URV5</accession>
<comment type="subcellular location">
    <subcellularLocation>
        <location evidence="2 8">Cytoplasm</location>
    </subcellularLocation>
</comment>
<dbReference type="SMART" id="SM00955">
    <property type="entry name" value="RNB"/>
    <property type="match status" value="1"/>
</dbReference>